<dbReference type="InterPro" id="IPR036604">
    <property type="entry name" value="PurS-like_sf"/>
</dbReference>
<evidence type="ECO:0000259" key="6">
    <source>
        <dbReference type="Pfam" id="PF18076"/>
    </source>
</evidence>
<reference evidence="7 8" key="1">
    <citation type="journal article" date="2024" name="IMA Fungus">
        <title>Apiospora arundinis, a panoply of carbohydrate-active enzymes and secondary metabolites.</title>
        <authorList>
            <person name="Sorensen T."/>
            <person name="Petersen C."/>
            <person name="Muurmann A.T."/>
            <person name="Christiansen J.V."/>
            <person name="Brundto M.L."/>
            <person name="Overgaard C.K."/>
            <person name="Boysen A.T."/>
            <person name="Wollenberg R.D."/>
            <person name="Larsen T.O."/>
            <person name="Sorensen J.L."/>
            <person name="Nielsen K.L."/>
            <person name="Sondergaard T.E."/>
        </authorList>
    </citation>
    <scope>NUCLEOTIDE SEQUENCE [LARGE SCALE GENOMIC DNA]</scope>
    <source>
        <strain evidence="7 8">AAU 773</strain>
    </source>
</reference>
<feature type="domain" description="Phosphoribosylformylglycinamidine synthase N-terminal" evidence="6">
    <location>
        <begin position="96"/>
        <end position="203"/>
    </location>
</feature>
<organism evidence="7 8">
    <name type="scientific">Apiospora arundinis</name>
    <dbReference type="NCBI Taxonomy" id="335852"/>
    <lineage>
        <taxon>Eukaryota</taxon>
        <taxon>Fungi</taxon>
        <taxon>Dikarya</taxon>
        <taxon>Ascomycota</taxon>
        <taxon>Pezizomycotina</taxon>
        <taxon>Sordariomycetes</taxon>
        <taxon>Xylariomycetidae</taxon>
        <taxon>Amphisphaeriales</taxon>
        <taxon>Apiosporaceae</taxon>
        <taxon>Apiospora</taxon>
    </lineage>
</organism>
<evidence type="ECO:0000256" key="4">
    <source>
        <dbReference type="ARBA" id="ARBA00022840"/>
    </source>
</evidence>
<keyword evidence="1" id="KW-0436">Ligase</keyword>
<evidence type="ECO:0000313" key="7">
    <source>
        <dbReference type="EMBL" id="KAK8872429.1"/>
    </source>
</evidence>
<accession>A0ABR2J444</accession>
<evidence type="ECO:0000256" key="3">
    <source>
        <dbReference type="ARBA" id="ARBA00022755"/>
    </source>
</evidence>
<dbReference type="SUPFAM" id="SSF82697">
    <property type="entry name" value="PurS-like"/>
    <property type="match status" value="1"/>
</dbReference>
<dbReference type="PANTHER" id="PTHR10099">
    <property type="entry name" value="PHOSPHORIBOSYLFORMYLGLYCINAMIDINE SYNTHASE"/>
    <property type="match status" value="1"/>
</dbReference>
<dbReference type="PANTHER" id="PTHR10099:SF1">
    <property type="entry name" value="PHOSPHORIBOSYLFORMYLGLYCINAMIDINE SYNTHASE"/>
    <property type="match status" value="1"/>
</dbReference>
<protein>
    <submittedName>
        <fullName evidence="7">Phosphoribosylformylglycinamidine synthase</fullName>
    </submittedName>
</protein>
<dbReference type="InterPro" id="IPR041609">
    <property type="entry name" value="PurL_linker"/>
</dbReference>
<evidence type="ECO:0000256" key="2">
    <source>
        <dbReference type="ARBA" id="ARBA00022741"/>
    </source>
</evidence>
<dbReference type="Pfam" id="PF18072">
    <property type="entry name" value="FGAR-AT_linker"/>
    <property type="match status" value="1"/>
</dbReference>
<keyword evidence="2" id="KW-0547">Nucleotide-binding</keyword>
<keyword evidence="8" id="KW-1185">Reference proteome</keyword>
<keyword evidence="3" id="KW-0658">Purine biosynthesis</keyword>
<dbReference type="EMBL" id="JAPCWZ010000003">
    <property type="protein sequence ID" value="KAK8872429.1"/>
    <property type="molecule type" value="Genomic_DNA"/>
</dbReference>
<comment type="caution">
    <text evidence="7">The sequence shown here is derived from an EMBL/GenBank/DDBJ whole genome shotgun (WGS) entry which is preliminary data.</text>
</comment>
<dbReference type="InterPro" id="IPR040707">
    <property type="entry name" value="FGAR-AT_N"/>
</dbReference>
<dbReference type="Pfam" id="PF18076">
    <property type="entry name" value="FGAR-AT_N"/>
    <property type="match status" value="1"/>
</dbReference>
<evidence type="ECO:0000256" key="1">
    <source>
        <dbReference type="ARBA" id="ARBA00022598"/>
    </source>
</evidence>
<evidence type="ECO:0000259" key="5">
    <source>
        <dbReference type="Pfam" id="PF18072"/>
    </source>
</evidence>
<dbReference type="Gene3D" id="1.10.8.750">
    <property type="entry name" value="Phosphoribosylformylglycinamidine synthase, linker domain"/>
    <property type="match status" value="1"/>
</dbReference>
<evidence type="ECO:0000313" key="8">
    <source>
        <dbReference type="Proteomes" id="UP001390339"/>
    </source>
</evidence>
<name>A0ABR2J444_9PEZI</name>
<dbReference type="SUPFAM" id="SSF109736">
    <property type="entry name" value="FGAM synthase PurL, linker domain"/>
    <property type="match status" value="1"/>
</dbReference>
<proteinExistence type="predicted"/>
<gene>
    <name evidence="7" type="ORF">PGQ11_002943</name>
</gene>
<keyword evidence="4" id="KW-0067">ATP-binding</keyword>
<sequence>MSLLDSCGLIVVDSSDFRTTPTSFPLQESHPKESRTSLQTNSFNLTIYETIVGGSCLTKAEEGKLLARINANTSDKVAAVSGQWVFYDQSEKEAGNLDAVKGLLSVPAEQKTGVVAGDKPNLLDIYITPRNISPWSSKATSIAHVCGLQSQVRRIERGRVFRIELEGENRFKSVDDIASFRYTIYDRMTENINLESPTSATIFTEGDRRQLVIVEIFAEGQEPLAVFHEYNRKNGLGLDESNMKYLVSKYKELGRPPSDVELFMFAQVNSEHCRHHEFNSAWNVDGAQKSQSLFGMIKNTHQRNPKYTVSA</sequence>
<dbReference type="Proteomes" id="UP001390339">
    <property type="component" value="Unassembled WGS sequence"/>
</dbReference>
<feature type="domain" description="Phosphoribosylformylglycinamidine synthase linker" evidence="5">
    <location>
        <begin position="229"/>
        <end position="275"/>
    </location>
</feature>